<dbReference type="AlphaFoldDB" id="A0A392UUB5"/>
<evidence type="ECO:0000313" key="1">
    <source>
        <dbReference type="EMBL" id="MCI78712.1"/>
    </source>
</evidence>
<evidence type="ECO:0000313" key="2">
    <source>
        <dbReference type="Proteomes" id="UP000265520"/>
    </source>
</evidence>
<reference evidence="1 2" key="1">
    <citation type="journal article" date="2018" name="Front. Plant Sci.">
        <title>Red Clover (Trifolium pratense) and Zigzag Clover (T. medium) - A Picture of Genomic Similarities and Differences.</title>
        <authorList>
            <person name="Dluhosova J."/>
            <person name="Istvanek J."/>
            <person name="Nedelnik J."/>
            <person name="Repkova J."/>
        </authorList>
    </citation>
    <scope>NUCLEOTIDE SEQUENCE [LARGE SCALE GENOMIC DNA]</scope>
    <source>
        <strain evidence="2">cv. 10/8</strain>
        <tissue evidence="1">Leaf</tissue>
    </source>
</reference>
<accession>A0A392UUB5</accession>
<name>A0A392UUB5_9FABA</name>
<keyword evidence="2" id="KW-1185">Reference proteome</keyword>
<organism evidence="1 2">
    <name type="scientific">Trifolium medium</name>
    <dbReference type="NCBI Taxonomy" id="97028"/>
    <lineage>
        <taxon>Eukaryota</taxon>
        <taxon>Viridiplantae</taxon>
        <taxon>Streptophyta</taxon>
        <taxon>Embryophyta</taxon>
        <taxon>Tracheophyta</taxon>
        <taxon>Spermatophyta</taxon>
        <taxon>Magnoliopsida</taxon>
        <taxon>eudicotyledons</taxon>
        <taxon>Gunneridae</taxon>
        <taxon>Pentapetalae</taxon>
        <taxon>rosids</taxon>
        <taxon>fabids</taxon>
        <taxon>Fabales</taxon>
        <taxon>Fabaceae</taxon>
        <taxon>Papilionoideae</taxon>
        <taxon>50 kb inversion clade</taxon>
        <taxon>NPAAA clade</taxon>
        <taxon>Hologalegina</taxon>
        <taxon>IRL clade</taxon>
        <taxon>Trifolieae</taxon>
        <taxon>Trifolium</taxon>
    </lineage>
</organism>
<dbReference type="EMBL" id="LXQA010956992">
    <property type="protein sequence ID" value="MCI78712.1"/>
    <property type="molecule type" value="Genomic_DNA"/>
</dbReference>
<comment type="caution">
    <text evidence="1">The sequence shown here is derived from an EMBL/GenBank/DDBJ whole genome shotgun (WGS) entry which is preliminary data.</text>
</comment>
<proteinExistence type="predicted"/>
<sequence>AEEERDEHLLILLAKQVRLAAEVYECLQTNKRTVAPTAIDSNTISVAPPTHRMSQGYQGF</sequence>
<gene>
    <name evidence="1" type="ORF">A2U01_0099983</name>
</gene>
<feature type="non-terminal residue" evidence="1">
    <location>
        <position position="1"/>
    </location>
</feature>
<protein>
    <submittedName>
        <fullName evidence="1">Uncharacterized protein</fullName>
    </submittedName>
</protein>
<dbReference type="Proteomes" id="UP000265520">
    <property type="component" value="Unassembled WGS sequence"/>
</dbReference>